<dbReference type="Proteomes" id="UP000008206">
    <property type="component" value="Chromosome"/>
</dbReference>
<protein>
    <submittedName>
        <fullName evidence="1">Uncharacterized protein</fullName>
    </submittedName>
</protein>
<dbReference type="KEGG" id="cyj:Cyan7822_1253"/>
<dbReference type="EMBL" id="CP002198">
    <property type="protein sequence ID" value="ADN13256.1"/>
    <property type="molecule type" value="Genomic_DNA"/>
</dbReference>
<evidence type="ECO:0000313" key="2">
    <source>
        <dbReference type="Proteomes" id="UP000008206"/>
    </source>
</evidence>
<dbReference type="HOGENOM" id="CLU_144049_0_0_3"/>
<name>E0UGP7_GLOV7</name>
<dbReference type="eggNOG" id="ENOG5031Q8D">
    <property type="taxonomic scope" value="Bacteria"/>
</dbReference>
<sequence>MRRFNFREIQLQQLQIPTGWNVVCHQFYDVEPDSSIFNIQVKGLLNENIWELFIEDLLQLQNSQYNLILDLGWYPEGDPNGCYKLILIQHQDWEAPLATYQSKKKDEIVNKINLWLSNINPQ</sequence>
<accession>E0UGP7</accession>
<dbReference type="OrthoDB" id="3532550at2"/>
<dbReference type="AlphaFoldDB" id="E0UGP7"/>
<keyword evidence="2" id="KW-1185">Reference proteome</keyword>
<proteinExistence type="predicted"/>
<gene>
    <name evidence="1" type="ordered locus">Cyan7822_1253</name>
</gene>
<dbReference type="RefSeq" id="WP_013321363.1">
    <property type="nucleotide sequence ID" value="NC_014501.1"/>
</dbReference>
<reference evidence="2" key="1">
    <citation type="journal article" date="2011" name="MBio">
        <title>Novel metabolic attributes of the genus Cyanothece, comprising a group of unicellular nitrogen-fixing Cyanobacteria.</title>
        <authorList>
            <person name="Bandyopadhyay A."/>
            <person name="Elvitigala T."/>
            <person name="Welsh E."/>
            <person name="Stockel J."/>
            <person name="Liberton M."/>
            <person name="Min H."/>
            <person name="Sherman L.A."/>
            <person name="Pakrasi H.B."/>
        </authorList>
    </citation>
    <scope>NUCLEOTIDE SEQUENCE [LARGE SCALE GENOMIC DNA]</scope>
    <source>
        <strain evidence="2">PCC 7822</strain>
    </source>
</reference>
<evidence type="ECO:0000313" key="1">
    <source>
        <dbReference type="EMBL" id="ADN13256.1"/>
    </source>
</evidence>
<organism evidence="1 2">
    <name type="scientific">Gloeothece verrucosa (strain PCC 7822)</name>
    <name type="common">Cyanothece sp. (strain PCC 7822)</name>
    <dbReference type="NCBI Taxonomy" id="497965"/>
    <lineage>
        <taxon>Bacteria</taxon>
        <taxon>Bacillati</taxon>
        <taxon>Cyanobacteriota</taxon>
        <taxon>Cyanophyceae</taxon>
        <taxon>Oscillatoriophycideae</taxon>
        <taxon>Chroococcales</taxon>
        <taxon>Aphanothecaceae</taxon>
        <taxon>Gloeothece</taxon>
        <taxon>Gloeothece verrucosa</taxon>
    </lineage>
</organism>